<name>A0A7W7CEU7_9PSEU</name>
<dbReference type="Gene3D" id="2.130.10.130">
    <property type="entry name" value="Integrin alpha, N-terminal"/>
    <property type="match status" value="1"/>
</dbReference>
<organism evidence="3 4">
    <name type="scientific">Crossiella cryophila</name>
    <dbReference type="NCBI Taxonomy" id="43355"/>
    <lineage>
        <taxon>Bacteria</taxon>
        <taxon>Bacillati</taxon>
        <taxon>Actinomycetota</taxon>
        <taxon>Actinomycetes</taxon>
        <taxon>Pseudonocardiales</taxon>
        <taxon>Pseudonocardiaceae</taxon>
        <taxon>Crossiella</taxon>
    </lineage>
</organism>
<comment type="caution">
    <text evidence="3">The sequence shown here is derived from an EMBL/GenBank/DDBJ whole genome shotgun (WGS) entry which is preliminary data.</text>
</comment>
<keyword evidence="1 2" id="KW-0732">Signal</keyword>
<dbReference type="Proteomes" id="UP000533598">
    <property type="component" value="Unassembled WGS sequence"/>
</dbReference>
<accession>A0A7W7CEU7</accession>
<gene>
    <name evidence="3" type="ORF">HNR67_004362</name>
</gene>
<dbReference type="PANTHER" id="PTHR44103">
    <property type="entry name" value="PROPROTEIN CONVERTASE P"/>
    <property type="match status" value="1"/>
</dbReference>
<protein>
    <recommendedName>
        <fullName evidence="5">VCBS repeat-containing protein</fullName>
    </recommendedName>
</protein>
<dbReference type="RefSeq" id="WP_185004100.1">
    <property type="nucleotide sequence ID" value="NZ_BAAAUI010000004.1"/>
</dbReference>
<evidence type="ECO:0000313" key="4">
    <source>
        <dbReference type="Proteomes" id="UP000533598"/>
    </source>
</evidence>
<feature type="signal peptide" evidence="2">
    <location>
        <begin position="1"/>
        <end position="28"/>
    </location>
</feature>
<feature type="chain" id="PRO_5030584414" description="VCBS repeat-containing protein" evidence="2">
    <location>
        <begin position="29"/>
        <end position="329"/>
    </location>
</feature>
<evidence type="ECO:0000256" key="1">
    <source>
        <dbReference type="ARBA" id="ARBA00022729"/>
    </source>
</evidence>
<evidence type="ECO:0000256" key="2">
    <source>
        <dbReference type="SAM" id="SignalP"/>
    </source>
</evidence>
<dbReference type="EMBL" id="JACHMH010000001">
    <property type="protein sequence ID" value="MBB4678244.1"/>
    <property type="molecule type" value="Genomic_DNA"/>
</dbReference>
<dbReference type="SUPFAM" id="SSF69318">
    <property type="entry name" value="Integrin alpha N-terminal domain"/>
    <property type="match status" value="1"/>
</dbReference>
<proteinExistence type="predicted"/>
<reference evidence="3 4" key="1">
    <citation type="submission" date="2020-08" db="EMBL/GenBank/DDBJ databases">
        <title>Sequencing the genomes of 1000 actinobacteria strains.</title>
        <authorList>
            <person name="Klenk H.-P."/>
        </authorList>
    </citation>
    <scope>NUCLEOTIDE SEQUENCE [LARGE SCALE GENOMIC DNA]</scope>
    <source>
        <strain evidence="3 4">DSM 44230</strain>
    </source>
</reference>
<dbReference type="PANTHER" id="PTHR44103:SF1">
    <property type="entry name" value="PROPROTEIN CONVERTASE P"/>
    <property type="match status" value="1"/>
</dbReference>
<evidence type="ECO:0000313" key="3">
    <source>
        <dbReference type="EMBL" id="MBB4678244.1"/>
    </source>
</evidence>
<dbReference type="AlphaFoldDB" id="A0A7W7CEU7"/>
<dbReference type="InterPro" id="IPR013517">
    <property type="entry name" value="FG-GAP"/>
</dbReference>
<sequence>MIRRFGRAAGAIGLALALLATTALPAAAGLGGQSRDITLDGRNDLFARRASDNVMLVYPHSGVFNGQQTFTSPGVVVGHGAGIADFYALARITGGPGPDQVARWHQSGGGELKVYPHSGKLNGTSTWLAPVTLGFGANINNFTLFHDVNNDGWDDQIAREAATGDLYVYYHSGVFNGTATFGARQLLGTGWGPVSWLAMADLTGDGVSDLIAADPTVDQGRLTLYPGDNGISARSGAAQRPAPRFDRVRAGQARAAAGWGPVTVGTGWTMMDTITLTDVNLDGWPDLVGKVTSNGELLVYPHSKGVSGMTTFGSPQLIGTGWQPFDIIT</sequence>
<evidence type="ECO:0008006" key="5">
    <source>
        <dbReference type="Google" id="ProtNLM"/>
    </source>
</evidence>
<dbReference type="Pfam" id="PF13517">
    <property type="entry name" value="FG-GAP_3"/>
    <property type="match status" value="1"/>
</dbReference>
<dbReference type="InterPro" id="IPR028994">
    <property type="entry name" value="Integrin_alpha_N"/>
</dbReference>
<keyword evidence="4" id="KW-1185">Reference proteome</keyword>